<organism evidence="1 2">
    <name type="scientific">Limnospira indica PCC 8005</name>
    <dbReference type="NCBI Taxonomy" id="376219"/>
    <lineage>
        <taxon>Bacteria</taxon>
        <taxon>Bacillati</taxon>
        <taxon>Cyanobacteriota</taxon>
        <taxon>Cyanophyceae</taxon>
        <taxon>Oscillatoriophycideae</taxon>
        <taxon>Oscillatoriales</taxon>
        <taxon>Sirenicapillariaceae</taxon>
        <taxon>Limnospira</taxon>
    </lineage>
</organism>
<evidence type="ECO:0000313" key="1">
    <source>
        <dbReference type="EMBL" id="CDM92363.1"/>
    </source>
</evidence>
<evidence type="ECO:0000313" key="2">
    <source>
        <dbReference type="Proteomes" id="UP000032946"/>
    </source>
</evidence>
<keyword evidence="2" id="KW-1185">Reference proteome</keyword>
<proteinExistence type="predicted"/>
<dbReference type="Proteomes" id="UP000032946">
    <property type="component" value="Chromosome"/>
</dbReference>
<reference evidence="1 2" key="1">
    <citation type="submission" date="2014-02" db="EMBL/GenBank/DDBJ databases">
        <authorList>
            <person name="Genoscope - CEA"/>
        </authorList>
    </citation>
    <scope>NUCLEOTIDE SEQUENCE [LARGE SCALE GENOMIC DNA]</scope>
    <source>
        <strain evidence="1 2">PCC 8005</strain>
    </source>
</reference>
<dbReference type="AlphaFoldDB" id="A0A9P1KB16"/>
<dbReference type="EMBL" id="FO818640">
    <property type="protein sequence ID" value="CDM92363.1"/>
    <property type="molecule type" value="Genomic_DNA"/>
</dbReference>
<gene>
    <name evidence="1" type="ORF">ARTHRO_10036</name>
</gene>
<sequence>MLAKDFNQPTINYTCQVRITECFIPANRMPLALGNAIARVVGISKFK</sequence>
<protein>
    <submittedName>
        <fullName evidence="1">Uncharacterized protein</fullName>
    </submittedName>
</protein>
<name>A0A9P1KB16_9CYAN</name>
<accession>A0A9P1KB16</accession>